<dbReference type="GO" id="GO:0016740">
    <property type="term" value="F:transferase activity"/>
    <property type="evidence" value="ECO:0007669"/>
    <property type="project" value="UniProtKB-KW"/>
</dbReference>
<gene>
    <name evidence="1" type="ORF">CS062_25480</name>
</gene>
<dbReference type="AlphaFoldDB" id="A0A2G9C1V0"/>
<dbReference type="EMBL" id="PEOG01000248">
    <property type="protein sequence ID" value="PIM50355.1"/>
    <property type="molecule type" value="Genomic_DNA"/>
</dbReference>
<protein>
    <submittedName>
        <fullName evidence="1">Phosphoribosylglycinamide formyltransferase</fullName>
    </submittedName>
</protein>
<sequence>KVDESDRKALEQDSRFFFPAYMGPFGWLGLDLTAAEVDWEEVTELLDASYRMVASKKLVKQLDQQPGAVT</sequence>
<keyword evidence="1" id="KW-0808">Transferase</keyword>
<organism evidence="1 2">
    <name type="scientific">Roseateles chitinivorans</name>
    <dbReference type="NCBI Taxonomy" id="2917965"/>
    <lineage>
        <taxon>Bacteria</taxon>
        <taxon>Pseudomonadati</taxon>
        <taxon>Pseudomonadota</taxon>
        <taxon>Betaproteobacteria</taxon>
        <taxon>Burkholderiales</taxon>
        <taxon>Sphaerotilaceae</taxon>
        <taxon>Roseateles</taxon>
    </lineage>
</organism>
<evidence type="ECO:0000313" key="2">
    <source>
        <dbReference type="Proteomes" id="UP000231501"/>
    </source>
</evidence>
<keyword evidence="2" id="KW-1185">Reference proteome</keyword>
<feature type="non-terminal residue" evidence="1">
    <location>
        <position position="1"/>
    </location>
</feature>
<dbReference type="Proteomes" id="UP000231501">
    <property type="component" value="Unassembled WGS sequence"/>
</dbReference>
<evidence type="ECO:0000313" key="1">
    <source>
        <dbReference type="EMBL" id="PIM50355.1"/>
    </source>
</evidence>
<reference evidence="1 2" key="1">
    <citation type="submission" date="2017-11" db="EMBL/GenBank/DDBJ databases">
        <title>Draft genome sequence of Mitsuaria sp. HWN-4.</title>
        <authorList>
            <person name="Gundlapally S.R."/>
        </authorList>
    </citation>
    <scope>NUCLEOTIDE SEQUENCE [LARGE SCALE GENOMIC DNA]</scope>
    <source>
        <strain evidence="1 2">HWN-4</strain>
    </source>
</reference>
<name>A0A2G9C1V0_9BURK</name>
<dbReference type="InterPro" id="IPR038056">
    <property type="entry name" value="YjbR-like_sf"/>
</dbReference>
<proteinExistence type="predicted"/>
<accession>A0A2G9C1V0</accession>
<dbReference type="SUPFAM" id="SSF142906">
    <property type="entry name" value="YjbR-like"/>
    <property type="match status" value="1"/>
</dbReference>
<comment type="caution">
    <text evidence="1">The sequence shown here is derived from an EMBL/GenBank/DDBJ whole genome shotgun (WGS) entry which is preliminary data.</text>
</comment>
<dbReference type="Gene3D" id="3.90.1150.30">
    <property type="match status" value="1"/>
</dbReference>